<comment type="caution">
    <text evidence="1">The sequence shown here is derived from an EMBL/GenBank/DDBJ whole genome shotgun (WGS) entry which is preliminary data.</text>
</comment>
<evidence type="ECO:0000313" key="1">
    <source>
        <dbReference type="EMBL" id="GMT19360.1"/>
    </source>
</evidence>
<dbReference type="AntiFam" id="ANF00149">
    <property type="entry name" value="Shadow ORF (opposite cshA)"/>
</dbReference>
<gene>
    <name evidence="1" type="ORF">PFISCL1PPCAC_10657</name>
</gene>
<reference evidence="1" key="1">
    <citation type="submission" date="2023-10" db="EMBL/GenBank/DDBJ databases">
        <title>Genome assembly of Pristionchus species.</title>
        <authorList>
            <person name="Yoshida K."/>
            <person name="Sommer R.J."/>
        </authorList>
    </citation>
    <scope>NUCLEOTIDE SEQUENCE</scope>
    <source>
        <strain evidence="1">RS5133</strain>
    </source>
</reference>
<dbReference type="AlphaFoldDB" id="A0AAV5VL41"/>
<protein>
    <submittedName>
        <fullName evidence="1">Uncharacterized protein</fullName>
    </submittedName>
</protein>
<name>A0AAV5VL41_9BILA</name>
<evidence type="ECO:0000313" key="2">
    <source>
        <dbReference type="Proteomes" id="UP001432322"/>
    </source>
</evidence>
<keyword evidence="2" id="KW-1185">Reference proteome</keyword>
<proteinExistence type="predicted"/>
<organism evidence="1 2">
    <name type="scientific">Pristionchus fissidentatus</name>
    <dbReference type="NCBI Taxonomy" id="1538716"/>
    <lineage>
        <taxon>Eukaryota</taxon>
        <taxon>Metazoa</taxon>
        <taxon>Ecdysozoa</taxon>
        <taxon>Nematoda</taxon>
        <taxon>Chromadorea</taxon>
        <taxon>Rhabditida</taxon>
        <taxon>Rhabditina</taxon>
        <taxon>Diplogasteromorpha</taxon>
        <taxon>Diplogasteroidea</taxon>
        <taxon>Neodiplogasteridae</taxon>
        <taxon>Pristionchus</taxon>
    </lineage>
</organism>
<dbReference type="EMBL" id="BTSY01000003">
    <property type="protein sequence ID" value="GMT19360.1"/>
    <property type="molecule type" value="Genomic_DNA"/>
</dbReference>
<sequence length="447" mass="49883">MHKRYNRISFAENGSSANRPFTKAEMFLAQRLQEYVIIINKQVRGSRSRVRNREIRIAYKIDQRVEGNEFTYRNRKGNTRLCEIRLSRFICLLGLLYWRSQAILNELEIGNVPLGIDSLGNGLDVSAEFVLDAAESVTVFVGDEVDGDTEVTEATRPSDSVKISLSIAREIEVDHNIDGLDVDTTSEEIGADKVAAVALKEVVENSVTMILSHLGVNVVTGISELGDLLGEQLYTLGAVAEDDRLVDLELAEQRVQTMDFLLLLHICVVLRNSEKGEFLHQIDFVRLAHVLLHEVRDGKRECSRIEHYLSLLGHERDETIENSLEVLRQKLVSLVEDKNVAIFHVSDSLLHQIENTSRGGDHEMNGSVEAHDVITEISASSGNHDLEFYVLAQLNTDLRSLESQFSGGNDDHGLDLLLVRIDLLYHGDTVRSGLSGSILGTSEDILA</sequence>
<dbReference type="Proteomes" id="UP001432322">
    <property type="component" value="Unassembled WGS sequence"/>
</dbReference>
<accession>A0AAV5VL41</accession>